<dbReference type="SMART" id="SM00062">
    <property type="entry name" value="PBPb"/>
    <property type="match status" value="1"/>
</dbReference>
<comment type="caution">
    <text evidence="7">The sequence shown here is derived from an EMBL/GenBank/DDBJ whole genome shotgun (WGS) entry which is preliminary data.</text>
</comment>
<dbReference type="EMBL" id="JAPWGY010000002">
    <property type="protein sequence ID" value="MCZ4280234.1"/>
    <property type="molecule type" value="Genomic_DNA"/>
</dbReference>
<name>A0ABT4LGK8_9PROT</name>
<comment type="subcellular location">
    <subcellularLocation>
        <location evidence="1">Cell envelope</location>
    </subcellularLocation>
</comment>
<feature type="chain" id="PRO_5045996918" evidence="5">
    <location>
        <begin position="23"/>
        <end position="274"/>
    </location>
</feature>
<gene>
    <name evidence="7" type="ORF">O4H49_05570</name>
</gene>
<feature type="domain" description="Solute-binding protein family 3/N-terminal" evidence="6">
    <location>
        <begin position="34"/>
        <end position="271"/>
    </location>
</feature>
<evidence type="ECO:0000256" key="3">
    <source>
        <dbReference type="ARBA" id="ARBA00022729"/>
    </source>
</evidence>
<reference evidence="7" key="1">
    <citation type="submission" date="2022-12" db="EMBL/GenBank/DDBJ databases">
        <title>Bacterial isolates from different developmental stages of Nematostella vectensis.</title>
        <authorList>
            <person name="Fraune S."/>
        </authorList>
    </citation>
    <scope>NUCLEOTIDE SEQUENCE</scope>
    <source>
        <strain evidence="7">G21630-S1</strain>
    </source>
</reference>
<evidence type="ECO:0000256" key="5">
    <source>
        <dbReference type="SAM" id="SignalP"/>
    </source>
</evidence>
<dbReference type="Proteomes" id="UP001069802">
    <property type="component" value="Unassembled WGS sequence"/>
</dbReference>
<evidence type="ECO:0000313" key="7">
    <source>
        <dbReference type="EMBL" id="MCZ4280234.1"/>
    </source>
</evidence>
<protein>
    <submittedName>
        <fullName evidence="7">Transporter substrate-binding domain-containing protein</fullName>
    </submittedName>
</protein>
<accession>A0ABT4LGK8</accession>
<sequence>MKLFKYALLAGAVALSATSAFAGESLDRVMGNKKLVIATDAEYPPQSSIDADNNLVGFDVDVGRAIAERMGVEAEFVTPGWDVITAGRWAGRWDMSVGSMTPTKERAQALDFPVVYYFTPAALVVHEKNETILQSSDASGKKIGVGVSTTYESYLKKDLVIDAEDVPEFSYIIDDADIRTYDSDVLALDDLRLGDGVRLDAAFTALPTILEAQKNGYPIKIIGPEALFMEPLAIATDKGDAEFNAKIKEAVSSLHADGTLSKISEKWYGGDLTQ</sequence>
<keyword evidence="8" id="KW-1185">Reference proteome</keyword>
<dbReference type="SUPFAM" id="SSF53850">
    <property type="entry name" value="Periplasmic binding protein-like II"/>
    <property type="match status" value="1"/>
</dbReference>
<evidence type="ECO:0000313" key="8">
    <source>
        <dbReference type="Proteomes" id="UP001069802"/>
    </source>
</evidence>
<keyword evidence="3 5" id="KW-0732">Signal</keyword>
<evidence type="ECO:0000256" key="4">
    <source>
        <dbReference type="RuleBase" id="RU003744"/>
    </source>
</evidence>
<dbReference type="Pfam" id="PF00497">
    <property type="entry name" value="SBP_bac_3"/>
    <property type="match status" value="1"/>
</dbReference>
<evidence type="ECO:0000256" key="1">
    <source>
        <dbReference type="ARBA" id="ARBA00004196"/>
    </source>
</evidence>
<dbReference type="Gene3D" id="3.40.190.10">
    <property type="entry name" value="Periplasmic binding protein-like II"/>
    <property type="match status" value="2"/>
</dbReference>
<dbReference type="PANTHER" id="PTHR35936">
    <property type="entry name" value="MEMBRANE-BOUND LYTIC MUREIN TRANSGLYCOSYLASE F"/>
    <property type="match status" value="1"/>
</dbReference>
<feature type="signal peptide" evidence="5">
    <location>
        <begin position="1"/>
        <end position="22"/>
    </location>
</feature>
<dbReference type="PANTHER" id="PTHR35936:SF35">
    <property type="entry name" value="L-CYSTINE-BINDING PROTEIN TCYJ"/>
    <property type="match status" value="1"/>
</dbReference>
<organism evidence="7 8">
    <name type="scientific">Kiloniella laminariae</name>
    <dbReference type="NCBI Taxonomy" id="454162"/>
    <lineage>
        <taxon>Bacteria</taxon>
        <taxon>Pseudomonadati</taxon>
        <taxon>Pseudomonadota</taxon>
        <taxon>Alphaproteobacteria</taxon>
        <taxon>Rhodospirillales</taxon>
        <taxon>Kiloniellaceae</taxon>
        <taxon>Kiloniella</taxon>
    </lineage>
</organism>
<evidence type="ECO:0000259" key="6">
    <source>
        <dbReference type="SMART" id="SM00062"/>
    </source>
</evidence>
<evidence type="ECO:0000256" key="2">
    <source>
        <dbReference type="ARBA" id="ARBA00010333"/>
    </source>
</evidence>
<dbReference type="RefSeq" id="WP_269422446.1">
    <property type="nucleotide sequence ID" value="NZ_JAPWGY010000002.1"/>
</dbReference>
<dbReference type="PROSITE" id="PS01039">
    <property type="entry name" value="SBP_BACTERIAL_3"/>
    <property type="match status" value="1"/>
</dbReference>
<dbReference type="InterPro" id="IPR018313">
    <property type="entry name" value="SBP_3_CS"/>
</dbReference>
<comment type="similarity">
    <text evidence="2 4">Belongs to the bacterial solute-binding protein 3 family.</text>
</comment>
<proteinExistence type="inferred from homology"/>
<dbReference type="InterPro" id="IPR001638">
    <property type="entry name" value="Solute-binding_3/MltF_N"/>
</dbReference>